<protein>
    <recommendedName>
        <fullName evidence="8">Cytidylate kinase</fullName>
        <shortName evidence="8">CK</shortName>
        <ecNumber evidence="8">2.7.4.25</ecNumber>
    </recommendedName>
    <alternativeName>
        <fullName evidence="8">Cytidine monophosphate kinase</fullName>
        <shortName evidence="8">CMP kinase</shortName>
    </alternativeName>
</protein>
<evidence type="ECO:0000256" key="4">
    <source>
        <dbReference type="ARBA" id="ARBA00022777"/>
    </source>
</evidence>
<gene>
    <name evidence="8" type="primary">cmk</name>
    <name evidence="10" type="ORF">ACFOOL_09315</name>
</gene>
<evidence type="ECO:0000259" key="9">
    <source>
        <dbReference type="Pfam" id="PF02224"/>
    </source>
</evidence>
<proteinExistence type="inferred from homology"/>
<name>A0ABV7X1B1_9HYPH</name>
<evidence type="ECO:0000313" key="10">
    <source>
        <dbReference type="EMBL" id="MFC3704954.1"/>
    </source>
</evidence>
<dbReference type="RefSeq" id="WP_380096687.1">
    <property type="nucleotide sequence ID" value="NZ_JBHRYD010000007.1"/>
</dbReference>
<dbReference type="HAMAP" id="MF_00238">
    <property type="entry name" value="Cytidyl_kinase_type1"/>
    <property type="match status" value="1"/>
</dbReference>
<keyword evidence="4 8" id="KW-0418">Kinase</keyword>
<dbReference type="EC" id="2.7.4.25" evidence="8"/>
<dbReference type="Proteomes" id="UP001595613">
    <property type="component" value="Unassembled WGS sequence"/>
</dbReference>
<dbReference type="InterPro" id="IPR011994">
    <property type="entry name" value="Cytidylate_kinase_dom"/>
</dbReference>
<dbReference type="Pfam" id="PF02224">
    <property type="entry name" value="Cytidylate_kin"/>
    <property type="match status" value="1"/>
</dbReference>
<dbReference type="CDD" id="cd02020">
    <property type="entry name" value="CMPK"/>
    <property type="match status" value="1"/>
</dbReference>
<dbReference type="GO" id="GO:0016301">
    <property type="term" value="F:kinase activity"/>
    <property type="evidence" value="ECO:0007669"/>
    <property type="project" value="UniProtKB-KW"/>
</dbReference>
<dbReference type="Gene3D" id="3.40.50.300">
    <property type="entry name" value="P-loop containing nucleotide triphosphate hydrolases"/>
    <property type="match status" value="1"/>
</dbReference>
<keyword evidence="2 8" id="KW-0808">Transferase</keyword>
<evidence type="ECO:0000256" key="3">
    <source>
        <dbReference type="ARBA" id="ARBA00022741"/>
    </source>
</evidence>
<evidence type="ECO:0000313" key="11">
    <source>
        <dbReference type="Proteomes" id="UP001595613"/>
    </source>
</evidence>
<comment type="catalytic activity">
    <reaction evidence="6 8">
        <text>dCMP + ATP = dCDP + ADP</text>
        <dbReference type="Rhea" id="RHEA:25094"/>
        <dbReference type="ChEBI" id="CHEBI:30616"/>
        <dbReference type="ChEBI" id="CHEBI:57566"/>
        <dbReference type="ChEBI" id="CHEBI:58593"/>
        <dbReference type="ChEBI" id="CHEBI:456216"/>
        <dbReference type="EC" id="2.7.4.25"/>
    </reaction>
</comment>
<organism evidence="10 11">
    <name type="scientific">Devosia honganensis</name>
    <dbReference type="NCBI Taxonomy" id="1610527"/>
    <lineage>
        <taxon>Bacteria</taxon>
        <taxon>Pseudomonadati</taxon>
        <taxon>Pseudomonadota</taxon>
        <taxon>Alphaproteobacteria</taxon>
        <taxon>Hyphomicrobiales</taxon>
        <taxon>Devosiaceae</taxon>
        <taxon>Devosia</taxon>
    </lineage>
</organism>
<comment type="similarity">
    <text evidence="1 8">Belongs to the cytidylate kinase family. Type 1 subfamily.</text>
</comment>
<comment type="caution">
    <text evidence="10">The sequence shown here is derived from an EMBL/GenBank/DDBJ whole genome shotgun (WGS) entry which is preliminary data.</text>
</comment>
<keyword evidence="8" id="KW-0963">Cytoplasm</keyword>
<comment type="catalytic activity">
    <reaction evidence="7 8">
        <text>CMP + ATP = CDP + ADP</text>
        <dbReference type="Rhea" id="RHEA:11600"/>
        <dbReference type="ChEBI" id="CHEBI:30616"/>
        <dbReference type="ChEBI" id="CHEBI:58069"/>
        <dbReference type="ChEBI" id="CHEBI:60377"/>
        <dbReference type="ChEBI" id="CHEBI:456216"/>
        <dbReference type="EC" id="2.7.4.25"/>
    </reaction>
</comment>
<sequence>MIIAVDGPAASGKGTLASGLARHYDLPHLDTGLLYRAVGLAVEGREGAPDFEDAAIAAARALDAAQLTDLDRLTAAQTGVLASKVAVIAQVRAALYDFQRDFALRPGGAVLDGRDIGTRICPDADVKLFIQADSKARMERRARQLEARGVEVDRYALYHQIEERDARDMLNPHGGFYKADDAHLLDTTLLGIEAALRAAIEIVDRTMALKAGGPQPS</sequence>
<dbReference type="SUPFAM" id="SSF52540">
    <property type="entry name" value="P-loop containing nucleoside triphosphate hydrolases"/>
    <property type="match status" value="1"/>
</dbReference>
<evidence type="ECO:0000256" key="5">
    <source>
        <dbReference type="ARBA" id="ARBA00022840"/>
    </source>
</evidence>
<evidence type="ECO:0000256" key="1">
    <source>
        <dbReference type="ARBA" id="ARBA00009427"/>
    </source>
</evidence>
<dbReference type="InterPro" id="IPR003136">
    <property type="entry name" value="Cytidylate_kin"/>
</dbReference>
<comment type="subcellular location">
    <subcellularLocation>
        <location evidence="8">Cytoplasm</location>
    </subcellularLocation>
</comment>
<accession>A0ABV7X1B1</accession>
<evidence type="ECO:0000256" key="7">
    <source>
        <dbReference type="ARBA" id="ARBA00048478"/>
    </source>
</evidence>
<keyword evidence="3 8" id="KW-0547">Nucleotide-binding</keyword>
<keyword evidence="11" id="KW-1185">Reference proteome</keyword>
<keyword evidence="5 8" id="KW-0067">ATP-binding</keyword>
<evidence type="ECO:0000256" key="2">
    <source>
        <dbReference type="ARBA" id="ARBA00022679"/>
    </source>
</evidence>
<feature type="domain" description="Cytidylate kinase" evidence="9">
    <location>
        <begin position="3"/>
        <end position="203"/>
    </location>
</feature>
<feature type="binding site" evidence="8">
    <location>
        <begin position="7"/>
        <end position="15"/>
    </location>
    <ligand>
        <name>ATP</name>
        <dbReference type="ChEBI" id="CHEBI:30616"/>
    </ligand>
</feature>
<reference evidence="11" key="1">
    <citation type="journal article" date="2019" name="Int. J. Syst. Evol. Microbiol.">
        <title>The Global Catalogue of Microorganisms (GCM) 10K type strain sequencing project: providing services to taxonomists for standard genome sequencing and annotation.</title>
        <authorList>
            <consortium name="The Broad Institute Genomics Platform"/>
            <consortium name="The Broad Institute Genome Sequencing Center for Infectious Disease"/>
            <person name="Wu L."/>
            <person name="Ma J."/>
        </authorList>
    </citation>
    <scope>NUCLEOTIDE SEQUENCE [LARGE SCALE GENOMIC DNA]</scope>
    <source>
        <strain evidence="11">KCTC 42281</strain>
    </source>
</reference>
<dbReference type="InterPro" id="IPR027417">
    <property type="entry name" value="P-loop_NTPase"/>
</dbReference>
<evidence type="ECO:0000256" key="8">
    <source>
        <dbReference type="HAMAP-Rule" id="MF_00238"/>
    </source>
</evidence>
<dbReference type="EMBL" id="JBHRYD010000007">
    <property type="protein sequence ID" value="MFC3704954.1"/>
    <property type="molecule type" value="Genomic_DNA"/>
</dbReference>
<evidence type="ECO:0000256" key="6">
    <source>
        <dbReference type="ARBA" id="ARBA00047615"/>
    </source>
</evidence>